<dbReference type="OrthoDB" id="4025636at2"/>
<dbReference type="AlphaFoldDB" id="A0A0B2APX9"/>
<keyword evidence="3" id="KW-1185">Reference proteome</keyword>
<accession>A0A0B2APX9</accession>
<evidence type="ECO:0000313" key="3">
    <source>
        <dbReference type="Proteomes" id="UP000030982"/>
    </source>
</evidence>
<comment type="caution">
    <text evidence="2">The sequence shown here is derived from an EMBL/GenBank/DDBJ whole genome shotgun (WGS) entry which is preliminary data.</text>
</comment>
<evidence type="ECO:0000313" key="2">
    <source>
        <dbReference type="EMBL" id="KHL03913.1"/>
    </source>
</evidence>
<reference evidence="2 3" key="1">
    <citation type="submission" date="2014-09" db="EMBL/GenBank/DDBJ databases">
        <title>Genome sequence of Sinomonas sp. MUSC 117.</title>
        <authorList>
            <person name="Lee L.-H."/>
        </authorList>
    </citation>
    <scope>NUCLEOTIDE SEQUENCE [LARGE SCALE GENOMIC DNA]</scope>
    <source>
        <strain evidence="2 3">MUSC 117</strain>
    </source>
</reference>
<organism evidence="2 3">
    <name type="scientific">Sinomonas humi</name>
    <dbReference type="NCBI Taxonomy" id="1338436"/>
    <lineage>
        <taxon>Bacteria</taxon>
        <taxon>Bacillati</taxon>
        <taxon>Actinomycetota</taxon>
        <taxon>Actinomycetes</taxon>
        <taxon>Micrococcales</taxon>
        <taxon>Micrococcaceae</taxon>
        <taxon>Sinomonas</taxon>
    </lineage>
</organism>
<keyword evidence="1" id="KW-0732">Signal</keyword>
<name>A0A0B2APX9_9MICC</name>
<sequence length="355" mass="35967">MTISLKTLLPAVAIAASAALTCTAGPALATSGPLSPTPAAPNQDYTVKAFAAQNGESGPDDIARLGNSVYVAYQNGVGPMGEPSASGATASTIQQYSLDGTPGASWSITGKIDGMGSDEAGQRLLVTTNEDGNSSFHTVTPMAGPQAVKDYVYKGLTHGGGTDSAKVYEGKIFITASNPTGSTGPALYRATLSGSTAALSPVFADDAKAVLANGPKAGTTATLALTDPDSSTVVPGVSPRFANDFLLDSQGDQQLILARQAGTPQQRLNVLNLPAPVDDTVFATKSAQTLWVTDPDHNAVYAVSGNFRAGEAVTSVTPDSGPDYLAAVNLADGSLTPIPQLAAIHAKGLLFTGSR</sequence>
<dbReference type="Proteomes" id="UP000030982">
    <property type="component" value="Unassembled WGS sequence"/>
</dbReference>
<proteinExistence type="predicted"/>
<feature type="signal peptide" evidence="1">
    <location>
        <begin position="1"/>
        <end position="29"/>
    </location>
</feature>
<dbReference type="EMBL" id="JTDL01000089">
    <property type="protein sequence ID" value="KHL03913.1"/>
    <property type="molecule type" value="Genomic_DNA"/>
</dbReference>
<evidence type="ECO:0000256" key="1">
    <source>
        <dbReference type="SAM" id="SignalP"/>
    </source>
</evidence>
<gene>
    <name evidence="2" type="ORF">LK10_07570</name>
</gene>
<evidence type="ECO:0008006" key="4">
    <source>
        <dbReference type="Google" id="ProtNLM"/>
    </source>
</evidence>
<feature type="chain" id="PRO_5002085785" description="Lipoprotein" evidence="1">
    <location>
        <begin position="30"/>
        <end position="355"/>
    </location>
</feature>
<protein>
    <recommendedName>
        <fullName evidence="4">Lipoprotein</fullName>
    </recommendedName>
</protein>
<dbReference type="RefSeq" id="WP_043121871.1">
    <property type="nucleotide sequence ID" value="NZ_JTDL01000089.1"/>
</dbReference>